<feature type="region of interest" description="Disordered" evidence="4">
    <location>
        <begin position="120"/>
        <end position="140"/>
    </location>
</feature>
<feature type="compositionally biased region" description="Low complexity" evidence="4">
    <location>
        <begin position="122"/>
        <end position="131"/>
    </location>
</feature>
<dbReference type="EMBL" id="VCAU01000228">
    <property type="protein sequence ID" value="KAF9882733.1"/>
    <property type="molecule type" value="Genomic_DNA"/>
</dbReference>
<feature type="compositionally biased region" description="Low complexity" evidence="4">
    <location>
        <begin position="53"/>
        <end position="74"/>
    </location>
</feature>
<dbReference type="PANTHER" id="PTHR34997:SF2">
    <property type="entry name" value="LYSM DOMAIN-CONTAINING PROTEIN-RELATED"/>
    <property type="match status" value="1"/>
</dbReference>
<evidence type="ECO:0000313" key="6">
    <source>
        <dbReference type="EMBL" id="KAF9882733.1"/>
    </source>
</evidence>
<accession>A0AAD4GNW7</accession>
<reference evidence="6" key="2">
    <citation type="submission" date="2020-02" db="EMBL/GenBank/DDBJ databases">
        <authorList>
            <person name="Gilchrist C.L.M."/>
            <person name="Chooi Y.-H."/>
        </authorList>
    </citation>
    <scope>NUCLEOTIDE SEQUENCE</scope>
    <source>
        <strain evidence="6">MST-FP2251</strain>
    </source>
</reference>
<dbReference type="InterPro" id="IPR018392">
    <property type="entry name" value="LysM"/>
</dbReference>
<evidence type="ECO:0000256" key="4">
    <source>
        <dbReference type="SAM" id="MobiDB-lite"/>
    </source>
</evidence>
<keyword evidence="7" id="KW-1185">Reference proteome</keyword>
<feature type="region of interest" description="Disordered" evidence="4">
    <location>
        <begin position="214"/>
        <end position="233"/>
    </location>
</feature>
<feature type="region of interest" description="Disordered" evidence="4">
    <location>
        <begin position="53"/>
        <end position="84"/>
    </location>
</feature>
<dbReference type="InterPro" id="IPR036779">
    <property type="entry name" value="LysM_dom_sf"/>
</dbReference>
<protein>
    <recommendedName>
        <fullName evidence="5">LysM domain-containing protein</fullName>
    </recommendedName>
</protein>
<dbReference type="Proteomes" id="UP001194746">
    <property type="component" value="Unassembled WGS sequence"/>
</dbReference>
<feature type="domain" description="LysM" evidence="5">
    <location>
        <begin position="311"/>
        <end position="349"/>
    </location>
</feature>
<evidence type="ECO:0000256" key="3">
    <source>
        <dbReference type="ARBA" id="ARBA00023026"/>
    </source>
</evidence>
<comment type="caution">
    <text evidence="6">The sequence shown here is derived from an EMBL/GenBank/DDBJ whole genome shotgun (WGS) entry which is preliminary data.</text>
</comment>
<reference evidence="6" key="1">
    <citation type="journal article" date="2019" name="Beilstein J. Org. Chem.">
        <title>Nanangenines: drimane sesquiterpenoids as the dominant metabolite cohort of a novel Australian fungus, Aspergillus nanangensis.</title>
        <authorList>
            <person name="Lacey H.J."/>
            <person name="Gilchrist C.L.M."/>
            <person name="Crombie A."/>
            <person name="Kalaitzis J.A."/>
            <person name="Vuong D."/>
            <person name="Rutledge P.J."/>
            <person name="Turner P."/>
            <person name="Pitt J.I."/>
            <person name="Lacey E."/>
            <person name="Chooi Y.H."/>
            <person name="Piggott A.M."/>
        </authorList>
    </citation>
    <scope>NUCLEOTIDE SEQUENCE</scope>
    <source>
        <strain evidence="6">MST-FP2251</strain>
    </source>
</reference>
<evidence type="ECO:0000313" key="7">
    <source>
        <dbReference type="Proteomes" id="UP001194746"/>
    </source>
</evidence>
<feature type="domain" description="LysM" evidence="5">
    <location>
        <begin position="158"/>
        <end position="204"/>
    </location>
</feature>
<dbReference type="AlphaFoldDB" id="A0AAD4GNW7"/>
<keyword evidence="3" id="KW-0843">Virulence</keyword>
<evidence type="ECO:0000259" key="5">
    <source>
        <dbReference type="PROSITE" id="PS51782"/>
    </source>
</evidence>
<dbReference type="SUPFAM" id="SSF54106">
    <property type="entry name" value="LysM domain"/>
    <property type="match status" value="2"/>
</dbReference>
<proteinExistence type="predicted"/>
<sequence length="349" mass="37341">MYCSIPSRPPRSVKTDGQDIRVSATSPQLRRNPSITADCGNFLTGQSYCIEAPAGGTDPAPSTTATTGPSPTDGNGVETPLPTRPGIVSNCDEFYYVEVEDTCPEITAKYGITTAHVIGQSPGTTTTTTSTPPDPTTPPNGIETPLPIQPGMIDICDAFHLVQAGDTCDTITAKYKISTTQFIAWNPAVGSTCSGMWTNTYACVSIIGHNPSSTTTTTTTTAPPTTTSASSPCPTQSGLISICETFYKAQQSDTYEIIAQQKFPYIYSLPLFKRWNPAVGENCDNLRPGYYYCIATQLHHPIPGIIDTCKGYYQISAGDSCWSIQQKYGITAAQFNEWNPLVGTSCASL</sequence>
<evidence type="ECO:0000256" key="2">
    <source>
        <dbReference type="ARBA" id="ARBA00022729"/>
    </source>
</evidence>
<dbReference type="Gene3D" id="3.10.350.10">
    <property type="entry name" value="LysM domain"/>
    <property type="match status" value="3"/>
</dbReference>
<dbReference type="Pfam" id="PF01476">
    <property type="entry name" value="LysM"/>
    <property type="match status" value="2"/>
</dbReference>
<keyword evidence="2" id="KW-0732">Signal</keyword>
<dbReference type="GO" id="GO:0008061">
    <property type="term" value="F:chitin binding"/>
    <property type="evidence" value="ECO:0007669"/>
    <property type="project" value="UniProtKB-KW"/>
</dbReference>
<feature type="domain" description="LysM" evidence="5">
    <location>
        <begin position="245"/>
        <end position="294"/>
    </location>
</feature>
<dbReference type="CDD" id="cd00118">
    <property type="entry name" value="LysM"/>
    <property type="match status" value="2"/>
</dbReference>
<keyword evidence="1" id="KW-0147">Chitin-binding</keyword>
<organism evidence="6 7">
    <name type="scientific">Aspergillus nanangensis</name>
    <dbReference type="NCBI Taxonomy" id="2582783"/>
    <lineage>
        <taxon>Eukaryota</taxon>
        <taxon>Fungi</taxon>
        <taxon>Dikarya</taxon>
        <taxon>Ascomycota</taxon>
        <taxon>Pezizomycotina</taxon>
        <taxon>Eurotiomycetes</taxon>
        <taxon>Eurotiomycetidae</taxon>
        <taxon>Eurotiales</taxon>
        <taxon>Aspergillaceae</taxon>
        <taxon>Aspergillus</taxon>
        <taxon>Aspergillus subgen. Circumdati</taxon>
    </lineage>
</organism>
<dbReference type="SMART" id="SM00257">
    <property type="entry name" value="LysM"/>
    <property type="match status" value="3"/>
</dbReference>
<dbReference type="InterPro" id="IPR052210">
    <property type="entry name" value="LysM1-like"/>
</dbReference>
<gene>
    <name evidence="6" type="ORF">FE257_005337</name>
</gene>
<dbReference type="PROSITE" id="PS51782">
    <property type="entry name" value="LYSM"/>
    <property type="match status" value="3"/>
</dbReference>
<name>A0AAD4GNW7_ASPNN</name>
<dbReference type="PANTHER" id="PTHR34997">
    <property type="entry name" value="AM15"/>
    <property type="match status" value="1"/>
</dbReference>
<evidence type="ECO:0000256" key="1">
    <source>
        <dbReference type="ARBA" id="ARBA00022669"/>
    </source>
</evidence>